<dbReference type="OrthoDB" id="9804747at2"/>
<dbReference type="SUPFAM" id="SSF109604">
    <property type="entry name" value="HD-domain/PDEase-like"/>
    <property type="match status" value="1"/>
</dbReference>
<dbReference type="Gene3D" id="1.10.3210.10">
    <property type="entry name" value="Hypothetical protein af1432"/>
    <property type="match status" value="1"/>
</dbReference>
<dbReference type="PROSITE" id="PS51832">
    <property type="entry name" value="HD_GYP"/>
    <property type="match status" value="1"/>
</dbReference>
<protein>
    <submittedName>
        <fullName evidence="5">Cyclic di-GMP phosphodiesterase response regulator RpfG</fullName>
        <ecNumber evidence="5">3.1.4.52</ecNumber>
    </submittedName>
</protein>
<dbReference type="AlphaFoldDB" id="A0A517SUZ5"/>
<reference evidence="5 6" key="1">
    <citation type="submission" date="2019-02" db="EMBL/GenBank/DDBJ databases">
        <title>Deep-cultivation of Planctomycetes and their phenomic and genomic characterization uncovers novel biology.</title>
        <authorList>
            <person name="Wiegand S."/>
            <person name="Jogler M."/>
            <person name="Boedeker C."/>
            <person name="Pinto D."/>
            <person name="Vollmers J."/>
            <person name="Rivas-Marin E."/>
            <person name="Kohn T."/>
            <person name="Peeters S.H."/>
            <person name="Heuer A."/>
            <person name="Rast P."/>
            <person name="Oberbeckmann S."/>
            <person name="Bunk B."/>
            <person name="Jeske O."/>
            <person name="Meyerdierks A."/>
            <person name="Storesund J.E."/>
            <person name="Kallscheuer N."/>
            <person name="Luecker S."/>
            <person name="Lage O.M."/>
            <person name="Pohl T."/>
            <person name="Merkel B.J."/>
            <person name="Hornburger P."/>
            <person name="Mueller R.-W."/>
            <person name="Bruemmer F."/>
            <person name="Labrenz M."/>
            <person name="Spormann A.M."/>
            <person name="Op den Camp H."/>
            <person name="Overmann J."/>
            <person name="Amann R."/>
            <person name="Jetten M.S.M."/>
            <person name="Mascher T."/>
            <person name="Medema M.H."/>
            <person name="Devos D.P."/>
            <person name="Kaster A.-K."/>
            <person name="Ovreas L."/>
            <person name="Rohde M."/>
            <person name="Galperin M.Y."/>
            <person name="Jogler C."/>
        </authorList>
    </citation>
    <scope>NUCLEOTIDE SEQUENCE [LARGE SCALE GENOMIC DNA]</scope>
    <source>
        <strain evidence="5 6">SV_7m_r</strain>
    </source>
</reference>
<dbReference type="PANTHER" id="PTHR45228:SF5">
    <property type="entry name" value="CYCLIC DI-GMP PHOSPHODIESTERASE VC_1348-RELATED"/>
    <property type="match status" value="1"/>
</dbReference>
<dbReference type="InterPro" id="IPR011006">
    <property type="entry name" value="CheY-like_superfamily"/>
</dbReference>
<feature type="domain" description="HD-GYP" evidence="4">
    <location>
        <begin position="124"/>
        <end position="334"/>
    </location>
</feature>
<keyword evidence="5" id="KW-0378">Hydrolase</keyword>
<dbReference type="GO" id="GO:0071111">
    <property type="term" value="F:cyclic-guanylate-specific phosphodiesterase activity"/>
    <property type="evidence" value="ECO:0007669"/>
    <property type="project" value="UniProtKB-EC"/>
</dbReference>
<dbReference type="RefSeq" id="WP_145272100.1">
    <property type="nucleotide sequence ID" value="NZ_CP036272.1"/>
</dbReference>
<keyword evidence="6" id="KW-1185">Reference proteome</keyword>
<dbReference type="SUPFAM" id="SSF52172">
    <property type="entry name" value="CheY-like"/>
    <property type="match status" value="1"/>
</dbReference>
<feature type="region of interest" description="Disordered" evidence="2">
    <location>
        <begin position="355"/>
        <end position="405"/>
    </location>
</feature>
<dbReference type="SMART" id="SM00448">
    <property type="entry name" value="REC"/>
    <property type="match status" value="1"/>
</dbReference>
<name>A0A517SUZ5_9BACT</name>
<dbReference type="Pfam" id="PF13487">
    <property type="entry name" value="HD_5"/>
    <property type="match status" value="1"/>
</dbReference>
<dbReference type="Pfam" id="PF00072">
    <property type="entry name" value="Response_reg"/>
    <property type="match status" value="1"/>
</dbReference>
<dbReference type="CDD" id="cd17574">
    <property type="entry name" value="REC_OmpR"/>
    <property type="match status" value="1"/>
</dbReference>
<dbReference type="EC" id="3.1.4.52" evidence="5"/>
<feature type="modified residue" description="4-aspartylphosphate" evidence="1">
    <location>
        <position position="53"/>
    </location>
</feature>
<gene>
    <name evidence="5" type="primary">rpfG_3</name>
    <name evidence="5" type="ORF">SV7mr_24410</name>
</gene>
<evidence type="ECO:0000313" key="6">
    <source>
        <dbReference type="Proteomes" id="UP000315003"/>
    </source>
</evidence>
<keyword evidence="1" id="KW-0597">Phosphoprotein</keyword>
<dbReference type="PANTHER" id="PTHR45228">
    <property type="entry name" value="CYCLIC DI-GMP PHOSPHODIESTERASE TM_0186-RELATED"/>
    <property type="match status" value="1"/>
</dbReference>
<accession>A0A517SUZ5</accession>
<dbReference type="SMART" id="SM00471">
    <property type="entry name" value="HDc"/>
    <property type="match status" value="1"/>
</dbReference>
<proteinExistence type="predicted"/>
<evidence type="ECO:0000259" key="3">
    <source>
        <dbReference type="PROSITE" id="PS50110"/>
    </source>
</evidence>
<dbReference type="EMBL" id="CP036272">
    <property type="protein sequence ID" value="QDT59928.1"/>
    <property type="molecule type" value="Genomic_DNA"/>
</dbReference>
<feature type="compositionally biased region" description="Polar residues" evidence="2">
    <location>
        <begin position="361"/>
        <end position="373"/>
    </location>
</feature>
<evidence type="ECO:0000259" key="4">
    <source>
        <dbReference type="PROSITE" id="PS51832"/>
    </source>
</evidence>
<dbReference type="Gene3D" id="3.40.50.2300">
    <property type="match status" value="1"/>
</dbReference>
<dbReference type="Proteomes" id="UP000315003">
    <property type="component" value="Chromosome"/>
</dbReference>
<dbReference type="InterPro" id="IPR052020">
    <property type="entry name" value="Cyclic_di-GMP/3'3'-cGAMP_PDE"/>
</dbReference>
<sequence>MPSRVLIVDDDCIVRHLLSAAVQRAGFEAVEAEDGDEAYQKIRDQDIRLVVTDWQMPNMDGLQLCRKIRESNAAGYVYVILLTSMDRVEERVQGLTVGADDFICKPFHPAEVIARLNVGRRVLQLETREALIFSLAKLAESRDPDTGHHIERVQCYTRTLAEELAKEDKFRDIITPQYIHLIYQTSPLHDIGKVGVPDHVLLKAGKLTPEEFDLIKRHPLIGAETLKGAMERSPEASFLRMAHDIALSHHEKWDGSGYPFGIRGQEIPLSARIVALADVYDALTTRRVYKDAFTDEEAAKIINDGSGKHFDPEVVQAFQRSREVFRQLRLQLQDSGMPGETDCVEEMSVELKKNQVGHQVDSASSANSAATQDNAKANAAKPPLAPLELPVPGITPNVPSQHRSN</sequence>
<evidence type="ECO:0000256" key="1">
    <source>
        <dbReference type="PROSITE-ProRule" id="PRU00169"/>
    </source>
</evidence>
<evidence type="ECO:0000313" key="5">
    <source>
        <dbReference type="EMBL" id="QDT59928.1"/>
    </source>
</evidence>
<dbReference type="InterPro" id="IPR037522">
    <property type="entry name" value="HD_GYP_dom"/>
</dbReference>
<dbReference type="CDD" id="cd00077">
    <property type="entry name" value="HDc"/>
    <property type="match status" value="1"/>
</dbReference>
<evidence type="ECO:0000256" key="2">
    <source>
        <dbReference type="SAM" id="MobiDB-lite"/>
    </source>
</evidence>
<dbReference type="PROSITE" id="PS50110">
    <property type="entry name" value="RESPONSE_REGULATORY"/>
    <property type="match status" value="1"/>
</dbReference>
<dbReference type="GO" id="GO:0000160">
    <property type="term" value="P:phosphorelay signal transduction system"/>
    <property type="evidence" value="ECO:0007669"/>
    <property type="project" value="InterPro"/>
</dbReference>
<feature type="domain" description="Response regulatory" evidence="3">
    <location>
        <begin position="4"/>
        <end position="120"/>
    </location>
</feature>
<organism evidence="5 6">
    <name type="scientific">Stieleria bergensis</name>
    <dbReference type="NCBI Taxonomy" id="2528025"/>
    <lineage>
        <taxon>Bacteria</taxon>
        <taxon>Pseudomonadati</taxon>
        <taxon>Planctomycetota</taxon>
        <taxon>Planctomycetia</taxon>
        <taxon>Pirellulales</taxon>
        <taxon>Pirellulaceae</taxon>
        <taxon>Stieleria</taxon>
    </lineage>
</organism>
<dbReference type="InterPro" id="IPR001789">
    <property type="entry name" value="Sig_transdc_resp-reg_receiver"/>
</dbReference>
<dbReference type="InterPro" id="IPR003607">
    <property type="entry name" value="HD/PDEase_dom"/>
</dbReference>